<dbReference type="InterPro" id="IPR004839">
    <property type="entry name" value="Aminotransferase_I/II_large"/>
</dbReference>
<dbReference type="RefSeq" id="WP_189675644.1">
    <property type="nucleotide sequence ID" value="NZ_BNAQ01000002.1"/>
</dbReference>
<evidence type="ECO:0000256" key="2">
    <source>
        <dbReference type="ARBA" id="ARBA00022576"/>
    </source>
</evidence>
<keyword evidence="3" id="KW-0808">Transferase</keyword>
<dbReference type="Gene3D" id="3.90.1150.10">
    <property type="entry name" value="Aspartate Aminotransferase, domain 1"/>
    <property type="match status" value="1"/>
</dbReference>
<organism evidence="6 7">
    <name type="scientific">Sphingomonas glacialis</name>
    <dbReference type="NCBI Taxonomy" id="658225"/>
    <lineage>
        <taxon>Bacteria</taxon>
        <taxon>Pseudomonadati</taxon>
        <taxon>Pseudomonadota</taxon>
        <taxon>Alphaproteobacteria</taxon>
        <taxon>Sphingomonadales</taxon>
        <taxon>Sphingomonadaceae</taxon>
        <taxon>Sphingomonas</taxon>
    </lineage>
</organism>
<dbReference type="Gene3D" id="3.40.640.10">
    <property type="entry name" value="Type I PLP-dependent aspartate aminotransferase-like (Major domain)"/>
    <property type="match status" value="1"/>
</dbReference>
<evidence type="ECO:0000256" key="1">
    <source>
        <dbReference type="ARBA" id="ARBA00001933"/>
    </source>
</evidence>
<keyword evidence="7" id="KW-1185">Reference proteome</keyword>
<evidence type="ECO:0000256" key="4">
    <source>
        <dbReference type="ARBA" id="ARBA00022898"/>
    </source>
</evidence>
<protein>
    <submittedName>
        <fullName evidence="6">Aspartate aminotransferase</fullName>
    </submittedName>
</protein>
<dbReference type="CDD" id="cd00609">
    <property type="entry name" value="AAT_like"/>
    <property type="match status" value="1"/>
</dbReference>
<sequence>MNPLFAGLGTTIFETMSARARASGAINLGQGFPDGRGPEDVLAEAARALLEDSNQYPPMAGMPALREAVAAHYRVHQGLDLDAREVIVTSGATEALAAAIFALVTPGDEVVMFQPLYDAYLPLVQRAGGVARLVRLEPPEWRVTAQALAAVASERTRLVILNSPLNPTGTMIGTDELALIADFCTSHDAIAICDEVWEHVVFDGARHQSLMALPGMRERTVKIGSAGKIFSLTGWKVGWMCATPAISSVLAKAHQFLTFTTPPNLQAAAAYGLGKDVASFDTMRAGYQRSRDRLAAGLRGLGYTVLPSAATYFLNIDLAASGIAMDDVAFAQWLLDEAGVATIPVSAFYAQDAVTSVVRLCFAKQDATLDAALERMATRP</sequence>
<dbReference type="PANTHER" id="PTHR43807">
    <property type="entry name" value="FI04487P"/>
    <property type="match status" value="1"/>
</dbReference>
<feature type="domain" description="Aminotransferase class I/classII large" evidence="5">
    <location>
        <begin position="26"/>
        <end position="375"/>
    </location>
</feature>
<dbReference type="Pfam" id="PF00155">
    <property type="entry name" value="Aminotran_1_2"/>
    <property type="match status" value="1"/>
</dbReference>
<evidence type="ECO:0000256" key="3">
    <source>
        <dbReference type="ARBA" id="ARBA00022679"/>
    </source>
</evidence>
<comment type="caution">
    <text evidence="6">The sequence shown here is derived from an EMBL/GenBank/DDBJ whole genome shotgun (WGS) entry which is preliminary data.</text>
</comment>
<name>A0ABQ3LDX9_9SPHN</name>
<dbReference type="Proteomes" id="UP000652430">
    <property type="component" value="Unassembled WGS sequence"/>
</dbReference>
<dbReference type="InterPro" id="IPR015424">
    <property type="entry name" value="PyrdxlP-dep_Trfase"/>
</dbReference>
<evidence type="ECO:0000259" key="5">
    <source>
        <dbReference type="Pfam" id="PF00155"/>
    </source>
</evidence>
<evidence type="ECO:0000313" key="7">
    <source>
        <dbReference type="Proteomes" id="UP000652430"/>
    </source>
</evidence>
<dbReference type="InterPro" id="IPR015421">
    <property type="entry name" value="PyrdxlP-dep_Trfase_major"/>
</dbReference>
<dbReference type="GO" id="GO:0008483">
    <property type="term" value="F:transaminase activity"/>
    <property type="evidence" value="ECO:0007669"/>
    <property type="project" value="UniProtKB-KW"/>
</dbReference>
<dbReference type="InterPro" id="IPR015422">
    <property type="entry name" value="PyrdxlP-dep_Trfase_small"/>
</dbReference>
<dbReference type="InterPro" id="IPR051326">
    <property type="entry name" value="Kynurenine-oxoglutarate_AT"/>
</dbReference>
<evidence type="ECO:0000313" key="6">
    <source>
        <dbReference type="EMBL" id="GHH13425.1"/>
    </source>
</evidence>
<dbReference type="NCBIfam" id="NF006488">
    <property type="entry name" value="PRK08912.1"/>
    <property type="match status" value="1"/>
</dbReference>
<dbReference type="EMBL" id="BNAQ01000002">
    <property type="protein sequence ID" value="GHH13425.1"/>
    <property type="molecule type" value="Genomic_DNA"/>
</dbReference>
<gene>
    <name evidence="6" type="ORF">GCM10008023_13640</name>
</gene>
<accession>A0ABQ3LDX9</accession>
<proteinExistence type="predicted"/>
<comment type="cofactor">
    <cofactor evidence="1">
        <name>pyridoxal 5'-phosphate</name>
        <dbReference type="ChEBI" id="CHEBI:597326"/>
    </cofactor>
</comment>
<dbReference type="PANTHER" id="PTHR43807:SF20">
    <property type="entry name" value="FI04487P"/>
    <property type="match status" value="1"/>
</dbReference>
<dbReference type="SUPFAM" id="SSF53383">
    <property type="entry name" value="PLP-dependent transferases"/>
    <property type="match status" value="1"/>
</dbReference>
<keyword evidence="4" id="KW-0663">Pyridoxal phosphate</keyword>
<reference evidence="7" key="1">
    <citation type="journal article" date="2019" name="Int. J. Syst. Evol. Microbiol.">
        <title>The Global Catalogue of Microorganisms (GCM) 10K type strain sequencing project: providing services to taxonomists for standard genome sequencing and annotation.</title>
        <authorList>
            <consortium name="The Broad Institute Genomics Platform"/>
            <consortium name="The Broad Institute Genome Sequencing Center for Infectious Disease"/>
            <person name="Wu L."/>
            <person name="Ma J."/>
        </authorList>
    </citation>
    <scope>NUCLEOTIDE SEQUENCE [LARGE SCALE GENOMIC DNA]</scope>
    <source>
        <strain evidence="7">CGMCC 1.8957</strain>
    </source>
</reference>
<keyword evidence="2 6" id="KW-0032">Aminotransferase</keyword>